<dbReference type="RefSeq" id="WP_093069356.1">
    <property type="nucleotide sequence ID" value="NZ_FNQP01000016.1"/>
</dbReference>
<dbReference type="PANTHER" id="PTHR34040">
    <property type="entry name" value="FLAGELLAR BIOSYNTHETIC PROTEIN FLIQ"/>
    <property type="match status" value="1"/>
</dbReference>
<dbReference type="PRINTS" id="PR00952">
    <property type="entry name" value="TYPE3IMQPROT"/>
</dbReference>
<dbReference type="InterPro" id="IPR006306">
    <property type="entry name" value="T3SS_HrpO"/>
</dbReference>
<evidence type="ECO:0000256" key="6">
    <source>
        <dbReference type="ARBA" id="ARBA00023026"/>
    </source>
</evidence>
<organism evidence="9 10">
    <name type="scientific">Thiothrix caldifontis</name>
    <dbReference type="NCBI Taxonomy" id="525918"/>
    <lineage>
        <taxon>Bacteria</taxon>
        <taxon>Pseudomonadati</taxon>
        <taxon>Pseudomonadota</taxon>
        <taxon>Gammaproteobacteria</taxon>
        <taxon>Thiotrichales</taxon>
        <taxon>Thiotrichaceae</taxon>
        <taxon>Thiothrix</taxon>
    </lineage>
</organism>
<keyword evidence="5 8" id="KW-1133">Transmembrane helix</keyword>
<dbReference type="PIRSF" id="PIRSF004669">
    <property type="entry name" value="FliQ"/>
    <property type="match status" value="1"/>
</dbReference>
<evidence type="ECO:0000256" key="7">
    <source>
        <dbReference type="ARBA" id="ARBA00023136"/>
    </source>
</evidence>
<feature type="transmembrane region" description="Helical" evidence="8">
    <location>
        <begin position="53"/>
        <end position="70"/>
    </location>
</feature>
<dbReference type="AlphaFoldDB" id="A0A1H4EMF8"/>
<dbReference type="EMBL" id="FNQP01000016">
    <property type="protein sequence ID" value="SEA86097.1"/>
    <property type="molecule type" value="Genomic_DNA"/>
</dbReference>
<evidence type="ECO:0000256" key="4">
    <source>
        <dbReference type="ARBA" id="ARBA00022692"/>
    </source>
</evidence>
<comment type="similarity">
    <text evidence="2">Belongs to the FliQ/MopD/SpaQ family.</text>
</comment>
<proteinExistence type="inferred from homology"/>
<protein>
    <submittedName>
        <fullName evidence="9">Type III secretion protein S</fullName>
    </submittedName>
</protein>
<dbReference type="GO" id="GO:0009306">
    <property type="term" value="P:protein secretion"/>
    <property type="evidence" value="ECO:0007669"/>
    <property type="project" value="InterPro"/>
</dbReference>
<sequence length="90" mass="9922">MNETDIIHKTSLAMELILYLSLPAIIAATVVGLLIGLLQALTSIQEQTLPHGFKLVVTMLALVATVRWLGPDLLTFTENAFDQIALIRHR</sequence>
<feature type="transmembrane region" description="Helical" evidence="8">
    <location>
        <begin position="16"/>
        <end position="41"/>
    </location>
</feature>
<reference evidence="9 10" key="1">
    <citation type="submission" date="2016-10" db="EMBL/GenBank/DDBJ databases">
        <authorList>
            <person name="de Groot N.N."/>
        </authorList>
    </citation>
    <scope>NUCLEOTIDE SEQUENCE [LARGE SCALE GENOMIC DNA]</scope>
    <source>
        <strain evidence="9 10">DSM 21228</strain>
    </source>
</reference>
<dbReference type="NCBIfam" id="TIGR01403">
    <property type="entry name" value="fliQ_rel_III"/>
    <property type="match status" value="1"/>
</dbReference>
<keyword evidence="10" id="KW-1185">Reference proteome</keyword>
<evidence type="ECO:0000313" key="9">
    <source>
        <dbReference type="EMBL" id="SEA86097.1"/>
    </source>
</evidence>
<keyword evidence="7 8" id="KW-0472">Membrane</keyword>
<keyword evidence="4 8" id="KW-0812">Transmembrane</keyword>
<evidence type="ECO:0000313" key="10">
    <source>
        <dbReference type="Proteomes" id="UP000199397"/>
    </source>
</evidence>
<dbReference type="GO" id="GO:0005886">
    <property type="term" value="C:plasma membrane"/>
    <property type="evidence" value="ECO:0007669"/>
    <property type="project" value="UniProtKB-SubCell"/>
</dbReference>
<evidence type="ECO:0000256" key="8">
    <source>
        <dbReference type="SAM" id="Phobius"/>
    </source>
</evidence>
<accession>A0A1H4EMF8</accession>
<dbReference type="Pfam" id="PF01313">
    <property type="entry name" value="Bac_export_3"/>
    <property type="match status" value="1"/>
</dbReference>
<dbReference type="InterPro" id="IPR002191">
    <property type="entry name" value="Bac_export_3"/>
</dbReference>
<evidence type="ECO:0000256" key="3">
    <source>
        <dbReference type="ARBA" id="ARBA00022475"/>
    </source>
</evidence>
<keyword evidence="6" id="KW-0843">Virulence</keyword>
<keyword evidence="3" id="KW-1003">Cell membrane</keyword>
<evidence type="ECO:0000256" key="1">
    <source>
        <dbReference type="ARBA" id="ARBA00004651"/>
    </source>
</evidence>
<dbReference type="PANTHER" id="PTHR34040:SF7">
    <property type="entry name" value="SURFACE PRESENTATION OF ANTIGENS PROTEIN SPAQ"/>
    <property type="match status" value="1"/>
</dbReference>
<gene>
    <name evidence="9" type="ORF">SAMN05660964_02648</name>
</gene>
<dbReference type="OrthoDB" id="9806440at2"/>
<evidence type="ECO:0000256" key="5">
    <source>
        <dbReference type="ARBA" id="ARBA00022989"/>
    </source>
</evidence>
<evidence type="ECO:0000256" key="2">
    <source>
        <dbReference type="ARBA" id="ARBA00006156"/>
    </source>
</evidence>
<dbReference type="Proteomes" id="UP000199397">
    <property type="component" value="Unassembled WGS sequence"/>
</dbReference>
<name>A0A1H4EMF8_9GAMM</name>
<comment type="subcellular location">
    <subcellularLocation>
        <location evidence="1">Cell membrane</location>
        <topology evidence="1">Multi-pass membrane protein</topology>
    </subcellularLocation>
</comment>
<dbReference type="STRING" id="525918.SAMN05660964_02648"/>